<gene>
    <name evidence="2" type="ORF">RSSM_03984</name>
</gene>
<dbReference type="EMBL" id="ANOH01000274">
    <property type="protein sequence ID" value="EMI54513.1"/>
    <property type="molecule type" value="Genomic_DNA"/>
</dbReference>
<dbReference type="OrthoDB" id="287456at2"/>
<protein>
    <submittedName>
        <fullName evidence="2">Secreted protein</fullName>
    </submittedName>
</protein>
<dbReference type="PATRIC" id="fig|1263870.3.peg.4220"/>
<evidence type="ECO:0000313" key="3">
    <source>
        <dbReference type="Proteomes" id="UP000011885"/>
    </source>
</evidence>
<keyword evidence="3" id="KW-1185">Reference proteome</keyword>
<dbReference type="RefSeq" id="WP_008681943.1">
    <property type="nucleotide sequence ID" value="NZ_ANOH01000274.1"/>
</dbReference>
<proteinExistence type="predicted"/>
<sequence>MSKRNLLAVVPMFLLAGLMMSLTARADDDLLSRLASAELDTSAAVESNEGSSDIDDTEFGQADVDALLGDGEDAADGEEAVAACYRRFGRSYGYRHYGYSTVRYSSYYTPTYRSYHRYTPSYYYTPVTYSYYTPVYTSYWGCW</sequence>
<feature type="signal peptide" evidence="1">
    <location>
        <begin position="1"/>
        <end position="26"/>
    </location>
</feature>
<organism evidence="2 3">
    <name type="scientific">Rhodopirellula sallentina SM41</name>
    <dbReference type="NCBI Taxonomy" id="1263870"/>
    <lineage>
        <taxon>Bacteria</taxon>
        <taxon>Pseudomonadati</taxon>
        <taxon>Planctomycetota</taxon>
        <taxon>Planctomycetia</taxon>
        <taxon>Pirellulales</taxon>
        <taxon>Pirellulaceae</taxon>
        <taxon>Rhodopirellula</taxon>
    </lineage>
</organism>
<evidence type="ECO:0000313" key="2">
    <source>
        <dbReference type="EMBL" id="EMI54513.1"/>
    </source>
</evidence>
<name>M5UET6_9BACT</name>
<feature type="chain" id="PRO_5004073343" evidence="1">
    <location>
        <begin position="27"/>
        <end position="143"/>
    </location>
</feature>
<dbReference type="AlphaFoldDB" id="M5UET6"/>
<keyword evidence="1" id="KW-0732">Signal</keyword>
<reference evidence="2 3" key="1">
    <citation type="journal article" date="2013" name="Mar. Genomics">
        <title>Expression of sulfatases in Rhodopirellula baltica and the diversity of sulfatases in the genus Rhodopirellula.</title>
        <authorList>
            <person name="Wegner C.E."/>
            <person name="Richter-Heitmann T."/>
            <person name="Klindworth A."/>
            <person name="Klockow C."/>
            <person name="Richter M."/>
            <person name="Achstetter T."/>
            <person name="Glockner F.O."/>
            <person name="Harder J."/>
        </authorList>
    </citation>
    <scope>NUCLEOTIDE SEQUENCE [LARGE SCALE GENOMIC DNA]</scope>
    <source>
        <strain evidence="2 3">SM41</strain>
    </source>
</reference>
<comment type="caution">
    <text evidence="2">The sequence shown here is derived from an EMBL/GenBank/DDBJ whole genome shotgun (WGS) entry which is preliminary data.</text>
</comment>
<evidence type="ECO:0000256" key="1">
    <source>
        <dbReference type="SAM" id="SignalP"/>
    </source>
</evidence>
<accession>M5UET6</accession>
<dbReference type="Proteomes" id="UP000011885">
    <property type="component" value="Unassembled WGS sequence"/>
</dbReference>